<gene>
    <name evidence="1" type="ORF">CC86DRAFT_39246</name>
</gene>
<evidence type="ECO:0000313" key="1">
    <source>
        <dbReference type="EMBL" id="KAF2825119.1"/>
    </source>
</evidence>
<name>A0A6A6ZX39_9PLEO</name>
<organism evidence="1 2">
    <name type="scientific">Ophiobolus disseminans</name>
    <dbReference type="NCBI Taxonomy" id="1469910"/>
    <lineage>
        <taxon>Eukaryota</taxon>
        <taxon>Fungi</taxon>
        <taxon>Dikarya</taxon>
        <taxon>Ascomycota</taxon>
        <taxon>Pezizomycotina</taxon>
        <taxon>Dothideomycetes</taxon>
        <taxon>Pleosporomycetidae</taxon>
        <taxon>Pleosporales</taxon>
        <taxon>Pleosporineae</taxon>
        <taxon>Phaeosphaeriaceae</taxon>
        <taxon>Ophiobolus</taxon>
    </lineage>
</organism>
<dbReference type="EMBL" id="MU006228">
    <property type="protein sequence ID" value="KAF2825119.1"/>
    <property type="molecule type" value="Genomic_DNA"/>
</dbReference>
<reference evidence="1" key="1">
    <citation type="journal article" date="2020" name="Stud. Mycol.">
        <title>101 Dothideomycetes genomes: a test case for predicting lifestyles and emergence of pathogens.</title>
        <authorList>
            <person name="Haridas S."/>
            <person name="Albert R."/>
            <person name="Binder M."/>
            <person name="Bloem J."/>
            <person name="Labutti K."/>
            <person name="Salamov A."/>
            <person name="Andreopoulos B."/>
            <person name="Baker S."/>
            <person name="Barry K."/>
            <person name="Bills G."/>
            <person name="Bluhm B."/>
            <person name="Cannon C."/>
            <person name="Castanera R."/>
            <person name="Culley D."/>
            <person name="Daum C."/>
            <person name="Ezra D."/>
            <person name="Gonzalez J."/>
            <person name="Henrissat B."/>
            <person name="Kuo A."/>
            <person name="Liang C."/>
            <person name="Lipzen A."/>
            <person name="Lutzoni F."/>
            <person name="Magnuson J."/>
            <person name="Mondo S."/>
            <person name="Nolan M."/>
            <person name="Ohm R."/>
            <person name="Pangilinan J."/>
            <person name="Park H.-J."/>
            <person name="Ramirez L."/>
            <person name="Alfaro M."/>
            <person name="Sun H."/>
            <person name="Tritt A."/>
            <person name="Yoshinaga Y."/>
            <person name="Zwiers L.-H."/>
            <person name="Turgeon B."/>
            <person name="Goodwin S."/>
            <person name="Spatafora J."/>
            <person name="Crous P."/>
            <person name="Grigoriev I."/>
        </authorList>
    </citation>
    <scope>NUCLEOTIDE SEQUENCE</scope>
    <source>
        <strain evidence="1">CBS 113818</strain>
    </source>
</reference>
<dbReference type="Proteomes" id="UP000799424">
    <property type="component" value="Unassembled WGS sequence"/>
</dbReference>
<evidence type="ECO:0000313" key="2">
    <source>
        <dbReference type="Proteomes" id="UP000799424"/>
    </source>
</evidence>
<protein>
    <submittedName>
        <fullName evidence="1">Uncharacterized protein</fullName>
    </submittedName>
</protein>
<dbReference type="AlphaFoldDB" id="A0A6A6ZX39"/>
<sequence length="117" mass="13498">MFAFLKSSLGWKEDEALSPPPATIVGIRIPADGSPVHLLHLTTAPDSGGTTTFLHHVPDTRWWWQPKETWQFRDAHRIDLQLDENTARTLHIQQKERIDQVCQLRLPSTRRGQLEVR</sequence>
<keyword evidence="2" id="KW-1185">Reference proteome</keyword>
<accession>A0A6A6ZX39</accession>
<dbReference type="OrthoDB" id="3480872at2759"/>
<proteinExistence type="predicted"/>